<feature type="compositionally biased region" description="Low complexity" evidence="1">
    <location>
        <begin position="7"/>
        <end position="21"/>
    </location>
</feature>
<evidence type="ECO:0000259" key="2">
    <source>
        <dbReference type="PROSITE" id="PS50934"/>
    </source>
</evidence>
<feature type="region of interest" description="Disordered" evidence="1">
    <location>
        <begin position="210"/>
        <end position="277"/>
    </location>
</feature>
<dbReference type="InterPro" id="IPR009057">
    <property type="entry name" value="Homeodomain-like_sf"/>
</dbReference>
<dbReference type="FunFam" id="1.10.10.10:FF:000087">
    <property type="entry name" value="Transcriptional adapter 2"/>
    <property type="match status" value="1"/>
</dbReference>
<feature type="domain" description="SWIRM" evidence="2">
    <location>
        <begin position="301"/>
        <end position="398"/>
    </location>
</feature>
<gene>
    <name evidence="3" type="ORF">GNLVRS02_ARAD1B17666g</name>
</gene>
<dbReference type="PANTHER" id="PTHR12374">
    <property type="entry name" value="TRANSCRIPTIONAL ADAPTOR 2 ADA2 -RELATED"/>
    <property type="match status" value="1"/>
</dbReference>
<dbReference type="GO" id="GO:0006338">
    <property type="term" value="P:chromatin remodeling"/>
    <property type="evidence" value="ECO:0007669"/>
    <property type="project" value="TreeGrafter"/>
</dbReference>
<reference evidence="3" key="2">
    <citation type="submission" date="2014-06" db="EMBL/GenBank/DDBJ databases">
        <title>The complete genome of Blastobotrys (Arxula) adeninivorans LS3 - a yeast of biotechnological interest.</title>
        <authorList>
            <person name="Kunze G."/>
            <person name="Gaillardin C."/>
            <person name="Czernicka M."/>
            <person name="Durrens P."/>
            <person name="Martin T."/>
            <person name="Boer E."/>
            <person name="Gabaldon T."/>
            <person name="Cruz J."/>
            <person name="Talla E."/>
            <person name="Marck C."/>
            <person name="Goffeau A."/>
            <person name="Barbe V."/>
            <person name="Baret P."/>
            <person name="Baronian K."/>
            <person name="Beier S."/>
            <person name="Bleykasten C."/>
            <person name="Bode R."/>
            <person name="Casaregola S."/>
            <person name="Despons L."/>
            <person name="Fairhead C."/>
            <person name="Giersberg M."/>
            <person name="Gierski P."/>
            <person name="Hahnel U."/>
            <person name="Hartmann A."/>
            <person name="Jankowska D."/>
            <person name="Jubin C."/>
            <person name="Jung P."/>
            <person name="Lafontaine I."/>
            <person name="Leh-Louis V."/>
            <person name="Lemaire M."/>
            <person name="Marcet-Houben M."/>
            <person name="Mascher M."/>
            <person name="Morel G."/>
            <person name="Richard G.-F."/>
            <person name="Riechen J."/>
            <person name="Sacerdot C."/>
            <person name="Sarkar A."/>
            <person name="Savel G."/>
            <person name="Schacherer J."/>
            <person name="Sherman D."/>
            <person name="Straub M.-L."/>
            <person name="Stein N."/>
            <person name="Thierry A."/>
            <person name="Trautwein-Schult A."/>
            <person name="Westhof E."/>
            <person name="Worch S."/>
            <person name="Dujon B."/>
            <person name="Souciet J.-L."/>
            <person name="Wincker P."/>
            <person name="Scholz U."/>
            <person name="Neuveglise N."/>
        </authorList>
    </citation>
    <scope>NUCLEOTIDE SEQUENCE</scope>
    <source>
        <strain evidence="3">LS3</strain>
    </source>
</reference>
<feature type="compositionally biased region" description="Polar residues" evidence="1">
    <location>
        <begin position="108"/>
        <end position="127"/>
    </location>
</feature>
<dbReference type="InterPro" id="IPR036388">
    <property type="entry name" value="WH-like_DNA-bd_sf"/>
</dbReference>
<dbReference type="GO" id="GO:0003682">
    <property type="term" value="F:chromatin binding"/>
    <property type="evidence" value="ECO:0007669"/>
    <property type="project" value="TreeGrafter"/>
</dbReference>
<dbReference type="InterPro" id="IPR007526">
    <property type="entry name" value="SWIRM"/>
</dbReference>
<feature type="compositionally biased region" description="Gly residues" evidence="1">
    <location>
        <begin position="239"/>
        <end position="250"/>
    </location>
</feature>
<dbReference type="SUPFAM" id="SSF46689">
    <property type="entry name" value="Homeodomain-like"/>
    <property type="match status" value="1"/>
</dbReference>
<name>A0A060T6A5_BLAAD</name>
<evidence type="ECO:0000256" key="1">
    <source>
        <dbReference type="SAM" id="MobiDB-lite"/>
    </source>
</evidence>
<proteinExistence type="predicted"/>
<sequence>MQSLNQSNASSKVDSSTSTPSAMLSPPQSPHPKVTNNASTISAIGPDTQSKVATSLPMRSPDTSPAIVHSSVAHTAQPSSSLSNSVGPSSSSLVDSGSRGLQPPHTPSALSTNKNSQTTSPRSSSKEVLNLQCYTLIRYDPNRPMVSSAWSSLVEDPVTYYYTQRQYLDLYPRHHGPTWANRARLFDRDGSTLNGTGADARPVRKRRRFNNVSDVDSSDGMVTRSRGGRGTPAILRTGAGSGGGGGGAGGASSRPSTPRPGRPFRAAGSPAAPPSKVHEMLPHQLTDYSPSPDTLPPGKSLKAEWKGAPMDLSQDPDAKYLHPAELHLASVLRLPAALYLDSKKRLFAEKVHRMRHNLPFRRTDSQKACRIDVNKASRLFSAFERVGWLDDKMFEKYL</sequence>
<dbReference type="Pfam" id="PF04433">
    <property type="entry name" value="SWIRM"/>
    <property type="match status" value="1"/>
</dbReference>
<dbReference type="EMBL" id="HG937692">
    <property type="protein sequence ID" value="CDP36640.1"/>
    <property type="molecule type" value="Genomic_DNA"/>
</dbReference>
<feature type="compositionally biased region" description="Polar residues" evidence="1">
    <location>
        <begin position="34"/>
        <end position="53"/>
    </location>
</feature>
<evidence type="ECO:0000313" key="3">
    <source>
        <dbReference type="EMBL" id="CDP36640.1"/>
    </source>
</evidence>
<dbReference type="GO" id="GO:0006357">
    <property type="term" value="P:regulation of transcription by RNA polymerase II"/>
    <property type="evidence" value="ECO:0007669"/>
    <property type="project" value="TreeGrafter"/>
</dbReference>
<dbReference type="GO" id="GO:0003713">
    <property type="term" value="F:transcription coactivator activity"/>
    <property type="evidence" value="ECO:0007669"/>
    <property type="project" value="TreeGrafter"/>
</dbReference>
<dbReference type="Gene3D" id="1.10.10.10">
    <property type="entry name" value="Winged helix-like DNA-binding domain superfamily/Winged helix DNA-binding domain"/>
    <property type="match status" value="1"/>
</dbReference>
<dbReference type="GO" id="GO:0070210">
    <property type="term" value="C:Rpd3L-Expanded complex"/>
    <property type="evidence" value="ECO:0007669"/>
    <property type="project" value="TreeGrafter"/>
</dbReference>
<accession>A0A060T6A5</accession>
<reference evidence="3" key="1">
    <citation type="submission" date="2014-02" db="EMBL/GenBank/DDBJ databases">
        <authorList>
            <person name="Genoscope - CEA"/>
        </authorList>
    </citation>
    <scope>NUCLEOTIDE SEQUENCE</scope>
    <source>
        <strain evidence="3">LS3</strain>
    </source>
</reference>
<feature type="region of interest" description="Disordered" evidence="1">
    <location>
        <begin position="1"/>
        <end position="127"/>
    </location>
</feature>
<dbReference type="PANTHER" id="PTHR12374:SF21">
    <property type="entry name" value="SWIRM DOMAIN-CONTAINING PROTEIN FUN19-RELATED"/>
    <property type="match status" value="1"/>
</dbReference>
<feature type="compositionally biased region" description="Low complexity" evidence="1">
    <location>
        <begin position="78"/>
        <end position="98"/>
    </location>
</feature>
<dbReference type="AlphaFoldDB" id="A0A060T6A5"/>
<organism evidence="3">
    <name type="scientific">Blastobotrys adeninivorans</name>
    <name type="common">Yeast</name>
    <name type="synonym">Arxula adeninivorans</name>
    <dbReference type="NCBI Taxonomy" id="409370"/>
    <lineage>
        <taxon>Eukaryota</taxon>
        <taxon>Fungi</taxon>
        <taxon>Dikarya</taxon>
        <taxon>Ascomycota</taxon>
        <taxon>Saccharomycotina</taxon>
        <taxon>Dipodascomycetes</taxon>
        <taxon>Dipodascales</taxon>
        <taxon>Trichomonascaceae</taxon>
        <taxon>Blastobotrys</taxon>
    </lineage>
</organism>
<protein>
    <submittedName>
        <fullName evidence="3">ARAD1B17666p</fullName>
    </submittedName>
</protein>
<dbReference type="PROSITE" id="PS50934">
    <property type="entry name" value="SWIRM"/>
    <property type="match status" value="1"/>
</dbReference>